<proteinExistence type="predicted"/>
<dbReference type="AlphaFoldDB" id="A0A0M4ER66"/>
<sequence>MLRSPVCGTNGRTYPNVCFLQCAIRNEAKHGRQLKLKRNGICKKSVKFNKHNT</sequence>
<dbReference type="Pfam" id="PF00050">
    <property type="entry name" value="Kazal_1"/>
    <property type="match status" value="1"/>
</dbReference>
<feature type="domain" description="Kazal-like" evidence="1">
    <location>
        <begin position="1"/>
        <end position="44"/>
    </location>
</feature>
<evidence type="ECO:0000259" key="1">
    <source>
        <dbReference type="PROSITE" id="PS51465"/>
    </source>
</evidence>
<dbReference type="SUPFAM" id="SSF100895">
    <property type="entry name" value="Kazal-type serine protease inhibitors"/>
    <property type="match status" value="1"/>
</dbReference>
<evidence type="ECO:0000313" key="2">
    <source>
        <dbReference type="EMBL" id="ALC39332.1"/>
    </source>
</evidence>
<reference evidence="2 3" key="1">
    <citation type="submission" date="2015-08" db="EMBL/GenBank/DDBJ databases">
        <title>Ancestral chromatin configuration constrains chromatin evolution on differentiating sex chromosomes in Drosophila.</title>
        <authorList>
            <person name="Zhou Q."/>
            <person name="Bachtrog D."/>
        </authorList>
    </citation>
    <scope>NUCLEOTIDE SEQUENCE [LARGE SCALE GENOMIC DNA]</scope>
    <source>
        <tissue evidence="2">Whole larvae</tissue>
    </source>
</reference>
<dbReference type="PROSITE" id="PS51465">
    <property type="entry name" value="KAZAL_2"/>
    <property type="match status" value="1"/>
</dbReference>
<dbReference type="SMART" id="SM00280">
    <property type="entry name" value="KAZAL"/>
    <property type="match status" value="1"/>
</dbReference>
<name>A0A0M4ER66_DROBS</name>
<dbReference type="Proteomes" id="UP000494163">
    <property type="component" value="Chromosome 2L"/>
</dbReference>
<dbReference type="InterPro" id="IPR002350">
    <property type="entry name" value="Kazal_dom"/>
</dbReference>
<dbReference type="EMBL" id="CP012523">
    <property type="protein sequence ID" value="ALC39332.1"/>
    <property type="molecule type" value="Genomic_DNA"/>
</dbReference>
<evidence type="ECO:0000313" key="3">
    <source>
        <dbReference type="Proteomes" id="UP000494163"/>
    </source>
</evidence>
<gene>
    <name evidence="2" type="ORF">Dbus_chr2Lg1417</name>
</gene>
<accession>A0A0M4ER66</accession>
<protein>
    <submittedName>
        <fullName evidence="2">CG42486</fullName>
    </submittedName>
</protein>
<keyword evidence="3" id="KW-1185">Reference proteome</keyword>
<dbReference type="Gene3D" id="3.30.60.30">
    <property type="match status" value="1"/>
</dbReference>
<organism evidence="2 3">
    <name type="scientific">Drosophila busckii</name>
    <name type="common">Fruit fly</name>
    <dbReference type="NCBI Taxonomy" id="30019"/>
    <lineage>
        <taxon>Eukaryota</taxon>
        <taxon>Metazoa</taxon>
        <taxon>Ecdysozoa</taxon>
        <taxon>Arthropoda</taxon>
        <taxon>Hexapoda</taxon>
        <taxon>Insecta</taxon>
        <taxon>Pterygota</taxon>
        <taxon>Neoptera</taxon>
        <taxon>Endopterygota</taxon>
        <taxon>Diptera</taxon>
        <taxon>Brachycera</taxon>
        <taxon>Muscomorpha</taxon>
        <taxon>Ephydroidea</taxon>
        <taxon>Drosophilidae</taxon>
        <taxon>Drosophila</taxon>
    </lineage>
</organism>
<dbReference type="InterPro" id="IPR036058">
    <property type="entry name" value="Kazal_dom_sf"/>
</dbReference>
<dbReference type="CDD" id="cd00104">
    <property type="entry name" value="KAZAL_FS"/>
    <property type="match status" value="1"/>
</dbReference>